<dbReference type="EMBL" id="JAQOUE010000001">
    <property type="protein sequence ID" value="MDT7043002.1"/>
    <property type="molecule type" value="Genomic_DNA"/>
</dbReference>
<organism evidence="1 2">
    <name type="scientific">Candidatus Nitronereus thalassa</name>
    <dbReference type="NCBI Taxonomy" id="3020898"/>
    <lineage>
        <taxon>Bacteria</taxon>
        <taxon>Pseudomonadati</taxon>
        <taxon>Nitrospirota</taxon>
        <taxon>Nitrospiria</taxon>
        <taxon>Nitrospirales</taxon>
        <taxon>Nitrospiraceae</taxon>
        <taxon>Candidatus Nitronereus</taxon>
    </lineage>
</organism>
<gene>
    <name evidence="1" type="ORF">PPG34_11610</name>
</gene>
<sequence length="105" mass="11791">MAELSPNPAPDYGMISTLWQVHQDADWPVSGDTHEGELMTLDTVVAGCVTYFLEERELDAQRVGILQDCLADLESLMSDLDSEAQTYFERLQQLGGWILQSRART</sequence>
<keyword evidence="2" id="KW-1185">Reference proteome</keyword>
<accession>A0ABU3K9B4</accession>
<dbReference type="RefSeq" id="WP_313833479.1">
    <property type="nucleotide sequence ID" value="NZ_JAQOUE010000001.1"/>
</dbReference>
<evidence type="ECO:0000313" key="2">
    <source>
        <dbReference type="Proteomes" id="UP001250932"/>
    </source>
</evidence>
<proteinExistence type="predicted"/>
<protein>
    <submittedName>
        <fullName evidence="1">Uncharacterized protein</fullName>
    </submittedName>
</protein>
<evidence type="ECO:0000313" key="1">
    <source>
        <dbReference type="EMBL" id="MDT7043002.1"/>
    </source>
</evidence>
<dbReference type="Proteomes" id="UP001250932">
    <property type="component" value="Unassembled WGS sequence"/>
</dbReference>
<comment type="caution">
    <text evidence="1">The sequence shown here is derived from an EMBL/GenBank/DDBJ whole genome shotgun (WGS) entry which is preliminary data.</text>
</comment>
<name>A0ABU3K9B4_9BACT</name>
<reference evidence="1 2" key="1">
    <citation type="journal article" date="2023" name="ISME J.">
        <title>Cultivation and genomic characterization of novel and ubiquitous marine nitrite-oxidizing bacteria from the Nitrospirales.</title>
        <authorList>
            <person name="Mueller A.J."/>
            <person name="Daebeler A."/>
            <person name="Herbold C.W."/>
            <person name="Kirkegaard R.H."/>
            <person name="Daims H."/>
        </authorList>
    </citation>
    <scope>NUCLEOTIDE SEQUENCE [LARGE SCALE GENOMIC DNA]</scope>
    <source>
        <strain evidence="1 2">EB</strain>
    </source>
</reference>